<keyword evidence="2" id="KW-0732">Signal</keyword>
<keyword evidence="4" id="KW-1185">Reference proteome</keyword>
<evidence type="ECO:0000313" key="4">
    <source>
        <dbReference type="Proteomes" id="UP001305647"/>
    </source>
</evidence>
<reference evidence="3" key="2">
    <citation type="submission" date="2023-05" db="EMBL/GenBank/DDBJ databases">
        <authorList>
            <consortium name="Lawrence Berkeley National Laboratory"/>
            <person name="Steindorff A."/>
            <person name="Hensen N."/>
            <person name="Bonometti L."/>
            <person name="Westerberg I."/>
            <person name="Brannstrom I.O."/>
            <person name="Guillou S."/>
            <person name="Cros-Aarteil S."/>
            <person name="Calhoun S."/>
            <person name="Haridas S."/>
            <person name="Kuo A."/>
            <person name="Mondo S."/>
            <person name="Pangilinan J."/>
            <person name="Riley R."/>
            <person name="Labutti K."/>
            <person name="Andreopoulos B."/>
            <person name="Lipzen A."/>
            <person name="Chen C."/>
            <person name="Yanf M."/>
            <person name="Daum C."/>
            <person name="Ng V."/>
            <person name="Clum A."/>
            <person name="Ohm R."/>
            <person name="Martin F."/>
            <person name="Silar P."/>
            <person name="Natvig D."/>
            <person name="Lalanne C."/>
            <person name="Gautier V."/>
            <person name="Ament-Velasquez S.L."/>
            <person name="Kruys A."/>
            <person name="Hutchinson M.I."/>
            <person name="Powell A.J."/>
            <person name="Barry K."/>
            <person name="Miller A.N."/>
            <person name="Grigoriev I.V."/>
            <person name="Debuchy R."/>
            <person name="Gladieux P."/>
            <person name="Thoren M.H."/>
            <person name="Johannesson H."/>
        </authorList>
    </citation>
    <scope>NUCLEOTIDE SEQUENCE</scope>
    <source>
        <strain evidence="3">CBS 757.83</strain>
    </source>
</reference>
<organism evidence="3 4">
    <name type="scientific">Parathielavia hyrcaniae</name>
    <dbReference type="NCBI Taxonomy" id="113614"/>
    <lineage>
        <taxon>Eukaryota</taxon>
        <taxon>Fungi</taxon>
        <taxon>Dikarya</taxon>
        <taxon>Ascomycota</taxon>
        <taxon>Pezizomycotina</taxon>
        <taxon>Sordariomycetes</taxon>
        <taxon>Sordariomycetidae</taxon>
        <taxon>Sordariales</taxon>
        <taxon>Chaetomiaceae</taxon>
        <taxon>Parathielavia</taxon>
    </lineage>
</organism>
<name>A0AAN6SXD8_9PEZI</name>
<evidence type="ECO:0000313" key="3">
    <source>
        <dbReference type="EMBL" id="KAK4097360.1"/>
    </source>
</evidence>
<dbReference type="AlphaFoldDB" id="A0AAN6SXD8"/>
<dbReference type="EMBL" id="MU863677">
    <property type="protein sequence ID" value="KAK4097360.1"/>
    <property type="molecule type" value="Genomic_DNA"/>
</dbReference>
<feature type="chain" id="PRO_5042826074" description="Secreted protein" evidence="2">
    <location>
        <begin position="23"/>
        <end position="87"/>
    </location>
</feature>
<protein>
    <recommendedName>
        <fullName evidence="5">Secreted protein</fullName>
    </recommendedName>
</protein>
<gene>
    <name evidence="3" type="ORF">N658DRAFT_500512</name>
</gene>
<feature type="region of interest" description="Disordered" evidence="1">
    <location>
        <begin position="66"/>
        <end position="87"/>
    </location>
</feature>
<comment type="caution">
    <text evidence="3">The sequence shown here is derived from an EMBL/GenBank/DDBJ whole genome shotgun (WGS) entry which is preliminary data.</text>
</comment>
<evidence type="ECO:0008006" key="5">
    <source>
        <dbReference type="Google" id="ProtNLM"/>
    </source>
</evidence>
<reference evidence="3" key="1">
    <citation type="journal article" date="2023" name="Mol. Phylogenet. Evol.">
        <title>Genome-scale phylogeny and comparative genomics of the fungal order Sordariales.</title>
        <authorList>
            <person name="Hensen N."/>
            <person name="Bonometti L."/>
            <person name="Westerberg I."/>
            <person name="Brannstrom I.O."/>
            <person name="Guillou S."/>
            <person name="Cros-Aarteil S."/>
            <person name="Calhoun S."/>
            <person name="Haridas S."/>
            <person name="Kuo A."/>
            <person name="Mondo S."/>
            <person name="Pangilinan J."/>
            <person name="Riley R."/>
            <person name="LaButti K."/>
            <person name="Andreopoulos B."/>
            <person name="Lipzen A."/>
            <person name="Chen C."/>
            <person name="Yan M."/>
            <person name="Daum C."/>
            <person name="Ng V."/>
            <person name="Clum A."/>
            <person name="Steindorff A."/>
            <person name="Ohm R.A."/>
            <person name="Martin F."/>
            <person name="Silar P."/>
            <person name="Natvig D.O."/>
            <person name="Lalanne C."/>
            <person name="Gautier V."/>
            <person name="Ament-Velasquez S.L."/>
            <person name="Kruys A."/>
            <person name="Hutchinson M.I."/>
            <person name="Powell A.J."/>
            <person name="Barry K."/>
            <person name="Miller A.N."/>
            <person name="Grigoriev I.V."/>
            <person name="Debuchy R."/>
            <person name="Gladieux P."/>
            <person name="Hiltunen Thoren M."/>
            <person name="Johannesson H."/>
        </authorList>
    </citation>
    <scope>NUCLEOTIDE SEQUENCE</scope>
    <source>
        <strain evidence="3">CBS 757.83</strain>
    </source>
</reference>
<proteinExistence type="predicted"/>
<evidence type="ECO:0000256" key="1">
    <source>
        <dbReference type="SAM" id="MobiDB-lite"/>
    </source>
</evidence>
<dbReference type="Proteomes" id="UP001305647">
    <property type="component" value="Unassembled WGS sequence"/>
</dbReference>
<evidence type="ECO:0000256" key="2">
    <source>
        <dbReference type="SAM" id="SignalP"/>
    </source>
</evidence>
<feature type="signal peptide" evidence="2">
    <location>
        <begin position="1"/>
        <end position="22"/>
    </location>
</feature>
<accession>A0AAN6SXD8</accession>
<sequence length="87" mass="9910">MTAWSDFLFLLVFSSSLDRWMSVADLRKRRPGIAVAGSQPNFTEHRSRGPMTTGTEILKPNEQRKIQGHHRLRAQTGLPPLDLGRLR</sequence>